<proteinExistence type="predicted"/>
<keyword evidence="1" id="KW-1133">Transmembrane helix</keyword>
<name>A0A8F8SY06_9CLOS</name>
<evidence type="ECO:0000313" key="2">
    <source>
        <dbReference type="EMBL" id="QYB23653.1"/>
    </source>
</evidence>
<sequence length="67" mass="7628">MKQRKEERSSPKEDLRVAQMTNLYSDFKWAITVAIFCLVVLIAVGVLLCIVALFRRSLPAPDLPRPI</sequence>
<keyword evidence="1" id="KW-0472">Membrane</keyword>
<dbReference type="EMBL" id="MW929099">
    <property type="protein sequence ID" value="QYB23653.1"/>
    <property type="molecule type" value="Genomic_RNA"/>
</dbReference>
<accession>A0A8F8SY06</accession>
<protein>
    <submittedName>
        <fullName evidence="2">Uncharacterized protein</fullName>
    </submittedName>
</protein>
<gene>
    <name evidence="2" type="primary">ORF-A</name>
</gene>
<evidence type="ECO:0000256" key="1">
    <source>
        <dbReference type="SAM" id="Phobius"/>
    </source>
</evidence>
<feature type="transmembrane region" description="Helical" evidence="1">
    <location>
        <begin position="29"/>
        <end position="54"/>
    </location>
</feature>
<organism evidence="2">
    <name type="scientific">Cassava ampelovirus 1</name>
    <dbReference type="NCBI Taxonomy" id="2862824"/>
    <lineage>
        <taxon>Viruses</taxon>
        <taxon>Riboviria</taxon>
        <taxon>Orthornavirae</taxon>
        <taxon>Kitrinoviricota</taxon>
        <taxon>Alsuviricetes</taxon>
        <taxon>Martellivirales</taxon>
        <taxon>Closteroviridae</taxon>
        <taxon>Ampelovirus</taxon>
    </lineage>
</organism>
<keyword evidence="1" id="KW-0812">Transmembrane</keyword>
<reference evidence="2" key="1">
    <citation type="submission" date="2021-04" db="EMBL/GenBank/DDBJ databases">
        <title>Discovery of novel ampeloviruses from Cassava (Manihot esculenta Crantz) in Africa and Brazil.</title>
        <authorList>
            <person name="Winter S."/>
            <person name="Mbewe W."/>
            <person name="Rodrigues de Albuquerque G."/>
            <person name="Blawid R."/>
            <person name="Margaria P."/>
        </authorList>
    </citation>
    <scope>NUCLEOTIDE SEQUENCE</scope>
    <source>
        <strain evidence="2">Malawi_14</strain>
    </source>
</reference>